<name>A0A812Q736_SYMPI</name>
<evidence type="ECO:0000259" key="3">
    <source>
        <dbReference type="PROSITE" id="PS50103"/>
    </source>
</evidence>
<evidence type="ECO:0000313" key="5">
    <source>
        <dbReference type="Proteomes" id="UP000649617"/>
    </source>
</evidence>
<reference evidence="4" key="1">
    <citation type="submission" date="2021-02" db="EMBL/GenBank/DDBJ databases">
        <authorList>
            <person name="Dougan E. K."/>
            <person name="Rhodes N."/>
            <person name="Thang M."/>
            <person name="Chan C."/>
        </authorList>
    </citation>
    <scope>NUCLEOTIDE SEQUENCE</scope>
</reference>
<dbReference type="PROSITE" id="PS50103">
    <property type="entry name" value="ZF_C3H1"/>
    <property type="match status" value="1"/>
</dbReference>
<feature type="domain" description="C3H1-type" evidence="3">
    <location>
        <begin position="240"/>
        <end position="267"/>
    </location>
</feature>
<keyword evidence="1" id="KW-0479">Metal-binding</keyword>
<evidence type="ECO:0000256" key="2">
    <source>
        <dbReference type="SAM" id="MobiDB-lite"/>
    </source>
</evidence>
<feature type="region of interest" description="Disordered" evidence="2">
    <location>
        <begin position="207"/>
        <end position="244"/>
    </location>
</feature>
<evidence type="ECO:0000313" key="4">
    <source>
        <dbReference type="EMBL" id="CAE7366878.1"/>
    </source>
</evidence>
<feature type="compositionally biased region" description="Basic and acidic residues" evidence="2">
    <location>
        <begin position="137"/>
        <end position="148"/>
    </location>
</feature>
<dbReference type="Proteomes" id="UP000649617">
    <property type="component" value="Unassembled WGS sequence"/>
</dbReference>
<keyword evidence="1" id="KW-0862">Zinc</keyword>
<keyword evidence="5" id="KW-1185">Reference proteome</keyword>
<protein>
    <recommendedName>
        <fullName evidence="3">C3H1-type domain-containing protein</fullName>
    </recommendedName>
</protein>
<dbReference type="OrthoDB" id="448139at2759"/>
<accession>A0A812Q736</accession>
<organism evidence="4 5">
    <name type="scientific">Symbiodinium pilosum</name>
    <name type="common">Dinoflagellate</name>
    <dbReference type="NCBI Taxonomy" id="2952"/>
    <lineage>
        <taxon>Eukaryota</taxon>
        <taxon>Sar</taxon>
        <taxon>Alveolata</taxon>
        <taxon>Dinophyceae</taxon>
        <taxon>Suessiales</taxon>
        <taxon>Symbiodiniaceae</taxon>
        <taxon>Symbiodinium</taxon>
    </lineage>
</organism>
<sequence length="305" mass="34923">MQNAVQAEQQKNVELKRELAEALLFDSPVCTGAESANLPAAHSCVSIVHLQAREAQRKRPEAKEAMASGHNLESQGLTNTKAEGRLEKLEEKLQAKRDAIQELQDEKDALETKLEKKKKENRDLKEEVEELEKKLEKKVGDEKKKQRQESPSSSEDEKAKKAQTKLKVVLSEPKPERQQGSKVIRYDPPLIRYVVVFFLIQFAPRRDSDRRGRSRSRRSSSRPRSRSRDYRAGGKGDGKGDGTQLCIPYVQGRCRRGDTCRDRHPADDLDAIYDTLKRKPCRYGADCKRRDCVFKHPDDGRRRTD</sequence>
<proteinExistence type="predicted"/>
<feature type="compositionally biased region" description="Basic and acidic residues" evidence="2">
    <location>
        <begin position="226"/>
        <end position="240"/>
    </location>
</feature>
<dbReference type="InterPro" id="IPR000571">
    <property type="entry name" value="Znf_CCCH"/>
</dbReference>
<feature type="compositionally biased region" description="Basic and acidic residues" evidence="2">
    <location>
        <begin position="55"/>
        <end position="64"/>
    </location>
</feature>
<feature type="zinc finger region" description="C3H1-type" evidence="1">
    <location>
        <begin position="240"/>
        <end position="267"/>
    </location>
</feature>
<dbReference type="EMBL" id="CAJNIZ010014836">
    <property type="protein sequence ID" value="CAE7366878.1"/>
    <property type="molecule type" value="Genomic_DNA"/>
</dbReference>
<feature type="region of interest" description="Disordered" evidence="2">
    <location>
        <begin position="137"/>
        <end position="181"/>
    </location>
</feature>
<dbReference type="GO" id="GO:0008270">
    <property type="term" value="F:zinc ion binding"/>
    <property type="evidence" value="ECO:0007669"/>
    <property type="project" value="UniProtKB-KW"/>
</dbReference>
<gene>
    <name evidence="4" type="ORF">SPIL2461_LOCUS8869</name>
</gene>
<evidence type="ECO:0000256" key="1">
    <source>
        <dbReference type="PROSITE-ProRule" id="PRU00723"/>
    </source>
</evidence>
<feature type="compositionally biased region" description="Basic residues" evidence="2">
    <location>
        <begin position="212"/>
        <end position="225"/>
    </location>
</feature>
<keyword evidence="1" id="KW-0863">Zinc-finger</keyword>
<feature type="region of interest" description="Disordered" evidence="2">
    <location>
        <begin position="55"/>
        <end position="82"/>
    </location>
</feature>
<comment type="caution">
    <text evidence="4">The sequence shown here is derived from an EMBL/GenBank/DDBJ whole genome shotgun (WGS) entry which is preliminary data.</text>
</comment>
<dbReference type="AlphaFoldDB" id="A0A812Q736"/>
<dbReference type="Gene3D" id="4.10.1000.10">
    <property type="entry name" value="Zinc finger, CCCH-type"/>
    <property type="match status" value="1"/>
</dbReference>
<feature type="compositionally biased region" description="Polar residues" evidence="2">
    <location>
        <begin position="71"/>
        <end position="81"/>
    </location>
</feature>